<dbReference type="RefSeq" id="WP_088643806.1">
    <property type="nucleotide sequence ID" value="NZ_MZMV01000015.1"/>
</dbReference>
<dbReference type="PROSITE" id="PS50146">
    <property type="entry name" value="DAGK"/>
    <property type="match status" value="1"/>
</dbReference>
<dbReference type="Gene3D" id="3.40.50.10330">
    <property type="entry name" value="Probable inorganic polyphosphate/atp-NAD kinase, domain 1"/>
    <property type="match status" value="1"/>
</dbReference>
<comment type="similarity">
    <text evidence="2">Belongs to the diacylglycerol/lipid kinase family.</text>
</comment>
<dbReference type="Gene3D" id="2.60.200.40">
    <property type="match status" value="1"/>
</dbReference>
<dbReference type="SUPFAM" id="SSF111331">
    <property type="entry name" value="NAD kinase/diacylglycerol kinase-like"/>
    <property type="match status" value="1"/>
</dbReference>
<dbReference type="InterPro" id="IPR001206">
    <property type="entry name" value="Diacylglycerol_kinase_cat_dom"/>
</dbReference>
<name>A0A246RNB4_9ACTN</name>
<keyword evidence="8" id="KW-1208">Phospholipid metabolism</keyword>
<dbReference type="PANTHER" id="PTHR12358:SF106">
    <property type="entry name" value="LIPID KINASE YEGS"/>
    <property type="match status" value="1"/>
</dbReference>
<dbReference type="Pfam" id="PF19279">
    <property type="entry name" value="YegS_C"/>
    <property type="match status" value="1"/>
</dbReference>
<dbReference type="GO" id="GO:0008654">
    <property type="term" value="P:phospholipid biosynthetic process"/>
    <property type="evidence" value="ECO:0007669"/>
    <property type="project" value="UniProtKB-KW"/>
</dbReference>
<dbReference type="InterPro" id="IPR017438">
    <property type="entry name" value="ATP-NAD_kinase_N"/>
</dbReference>
<keyword evidence="6" id="KW-0067">ATP-binding</keyword>
<evidence type="ECO:0000256" key="7">
    <source>
        <dbReference type="ARBA" id="ARBA00023209"/>
    </source>
</evidence>
<dbReference type="Proteomes" id="UP000197174">
    <property type="component" value="Unassembled WGS sequence"/>
</dbReference>
<organism evidence="10 11">
    <name type="scientific">Micromonospora wenchangensis</name>
    <dbReference type="NCBI Taxonomy" id="1185415"/>
    <lineage>
        <taxon>Bacteria</taxon>
        <taxon>Bacillati</taxon>
        <taxon>Actinomycetota</taxon>
        <taxon>Actinomycetes</taxon>
        <taxon>Micromonosporales</taxon>
        <taxon>Micromonosporaceae</taxon>
        <taxon>Micromonospora</taxon>
    </lineage>
</organism>
<reference evidence="10 11" key="1">
    <citation type="submission" date="2017-03" db="EMBL/GenBank/DDBJ databases">
        <title>Whole genome sequence of Micromonospora wenchangensis, isolated from mangrove soil.</title>
        <authorList>
            <person name="Yang H."/>
        </authorList>
    </citation>
    <scope>NUCLEOTIDE SEQUENCE [LARGE SCALE GENOMIC DNA]</scope>
    <source>
        <strain evidence="10 11">CCTCC AA 2012002</strain>
    </source>
</reference>
<comment type="cofactor">
    <cofactor evidence="1">
        <name>Mg(2+)</name>
        <dbReference type="ChEBI" id="CHEBI:18420"/>
    </cofactor>
</comment>
<protein>
    <recommendedName>
        <fullName evidence="9">DAGKc domain-containing protein</fullName>
    </recommendedName>
</protein>
<dbReference type="OrthoDB" id="142078at2"/>
<dbReference type="InterPro" id="IPR050187">
    <property type="entry name" value="Lipid_Phosphate_FormReg"/>
</dbReference>
<evidence type="ECO:0000313" key="10">
    <source>
        <dbReference type="EMBL" id="OWV08702.1"/>
    </source>
</evidence>
<dbReference type="GO" id="GO:0005524">
    <property type="term" value="F:ATP binding"/>
    <property type="evidence" value="ECO:0007669"/>
    <property type="project" value="UniProtKB-KW"/>
</dbReference>
<dbReference type="GO" id="GO:0005886">
    <property type="term" value="C:plasma membrane"/>
    <property type="evidence" value="ECO:0007669"/>
    <property type="project" value="TreeGrafter"/>
</dbReference>
<evidence type="ECO:0000256" key="6">
    <source>
        <dbReference type="ARBA" id="ARBA00022840"/>
    </source>
</evidence>
<keyword evidence="5" id="KW-0418">Kinase</keyword>
<dbReference type="Pfam" id="PF00781">
    <property type="entry name" value="DAGK_cat"/>
    <property type="match status" value="1"/>
</dbReference>
<dbReference type="GO" id="GO:0004143">
    <property type="term" value="F:ATP-dependent diacylglycerol kinase activity"/>
    <property type="evidence" value="ECO:0007669"/>
    <property type="project" value="TreeGrafter"/>
</dbReference>
<dbReference type="AlphaFoldDB" id="A0A246RNB4"/>
<evidence type="ECO:0000313" key="11">
    <source>
        <dbReference type="Proteomes" id="UP000197174"/>
    </source>
</evidence>
<evidence type="ECO:0000256" key="3">
    <source>
        <dbReference type="ARBA" id="ARBA00022679"/>
    </source>
</evidence>
<keyword evidence="7" id="KW-0443">Lipid metabolism</keyword>
<evidence type="ECO:0000256" key="4">
    <source>
        <dbReference type="ARBA" id="ARBA00022741"/>
    </source>
</evidence>
<keyword evidence="11" id="KW-1185">Reference proteome</keyword>
<keyword evidence="7" id="KW-0594">Phospholipid biosynthesis</keyword>
<gene>
    <name evidence="10" type="ORF">B5D80_11425</name>
</gene>
<evidence type="ECO:0000256" key="1">
    <source>
        <dbReference type="ARBA" id="ARBA00001946"/>
    </source>
</evidence>
<comment type="caution">
    <text evidence="10">The sequence shown here is derived from an EMBL/GenBank/DDBJ whole genome shotgun (WGS) entry which is preliminary data.</text>
</comment>
<keyword evidence="7" id="KW-0444">Lipid biosynthesis</keyword>
<keyword evidence="4" id="KW-0547">Nucleotide-binding</keyword>
<evidence type="ECO:0000256" key="5">
    <source>
        <dbReference type="ARBA" id="ARBA00022777"/>
    </source>
</evidence>
<accession>A0A246RNB4</accession>
<evidence type="ECO:0000256" key="8">
    <source>
        <dbReference type="ARBA" id="ARBA00023264"/>
    </source>
</evidence>
<sequence>MTVAVLVNSAAGSGRQAGRIPAVLDALAAELPTRLLTATDAGQARRAVAEAIDQGVEGLVVVGGDGSLHNVLQVTAGRGVPVAVVPTGTCNDLADSLGLPADPVDAAHAVARAFAAGNLRSMDVARVDYPDGTRTWYATVLAAGYAASVSQRGGRLRWPRGMRRYDLAAVLELPRFRGRVYTVTLDGVPATLPAVLFAVGNTRRFGGKLYVCPDAEIDDGLLDVTTQGPNSVPATLGTTLRLFNGVRSATDTSTRRFGVRRIEMRDAGLVTFADGEALGPPPFTVTCVAGALSVPKVGEHG</sequence>
<keyword evidence="3" id="KW-0808">Transferase</keyword>
<dbReference type="PANTHER" id="PTHR12358">
    <property type="entry name" value="SPHINGOSINE KINASE"/>
    <property type="match status" value="1"/>
</dbReference>
<feature type="domain" description="DAGKc" evidence="9">
    <location>
        <begin position="1"/>
        <end position="131"/>
    </location>
</feature>
<dbReference type="InterPro" id="IPR045540">
    <property type="entry name" value="YegS/DAGK_C"/>
</dbReference>
<dbReference type="EMBL" id="MZMV01000015">
    <property type="protein sequence ID" value="OWV08702.1"/>
    <property type="molecule type" value="Genomic_DNA"/>
</dbReference>
<dbReference type="InterPro" id="IPR016064">
    <property type="entry name" value="NAD/diacylglycerol_kinase_sf"/>
</dbReference>
<evidence type="ECO:0000256" key="2">
    <source>
        <dbReference type="ARBA" id="ARBA00005983"/>
    </source>
</evidence>
<evidence type="ECO:0000259" key="9">
    <source>
        <dbReference type="PROSITE" id="PS50146"/>
    </source>
</evidence>
<proteinExistence type="inferred from homology"/>
<dbReference type="SMART" id="SM00046">
    <property type="entry name" value="DAGKc"/>
    <property type="match status" value="1"/>
</dbReference>